<organism evidence="4 5">
    <name type="scientific">Inhella gelatinilytica</name>
    <dbReference type="NCBI Taxonomy" id="2795030"/>
    <lineage>
        <taxon>Bacteria</taxon>
        <taxon>Pseudomonadati</taxon>
        <taxon>Pseudomonadota</taxon>
        <taxon>Betaproteobacteria</taxon>
        <taxon>Burkholderiales</taxon>
        <taxon>Sphaerotilaceae</taxon>
        <taxon>Inhella</taxon>
    </lineage>
</organism>
<protein>
    <submittedName>
        <fullName evidence="4">Response regulator transcription factor</fullName>
    </submittedName>
</protein>
<accession>A0A931IZM1</accession>
<name>A0A931IZM1_9BURK</name>
<dbReference type="PROSITE" id="PS50110">
    <property type="entry name" value="RESPONSE_REGULATORY"/>
    <property type="match status" value="1"/>
</dbReference>
<dbReference type="InterPro" id="IPR011006">
    <property type="entry name" value="CheY-like_superfamily"/>
</dbReference>
<evidence type="ECO:0000256" key="1">
    <source>
        <dbReference type="PROSITE-ProRule" id="PRU00169"/>
    </source>
</evidence>
<dbReference type="GO" id="GO:0000156">
    <property type="term" value="F:phosphorelay response regulator activity"/>
    <property type="evidence" value="ECO:0007669"/>
    <property type="project" value="InterPro"/>
</dbReference>
<proteinExistence type="predicted"/>
<comment type="caution">
    <text evidence="4">The sequence shown here is derived from an EMBL/GenBank/DDBJ whole genome shotgun (WGS) entry which is preliminary data.</text>
</comment>
<evidence type="ECO:0000259" key="3">
    <source>
        <dbReference type="PROSITE" id="PS50930"/>
    </source>
</evidence>
<dbReference type="SMART" id="SM00448">
    <property type="entry name" value="REC"/>
    <property type="match status" value="1"/>
</dbReference>
<feature type="domain" description="HTH LytTR-type" evidence="3">
    <location>
        <begin position="163"/>
        <end position="265"/>
    </location>
</feature>
<gene>
    <name evidence="4" type="ORF">I7X43_14430</name>
</gene>
<dbReference type="EMBL" id="JAEDAL010000009">
    <property type="protein sequence ID" value="MBH9554039.1"/>
    <property type="molecule type" value="Genomic_DNA"/>
</dbReference>
<dbReference type="RefSeq" id="WP_198101657.1">
    <property type="nucleotide sequence ID" value="NZ_JAEDAL010000009.1"/>
</dbReference>
<dbReference type="SUPFAM" id="SSF52172">
    <property type="entry name" value="CheY-like"/>
    <property type="match status" value="1"/>
</dbReference>
<dbReference type="GO" id="GO:0003677">
    <property type="term" value="F:DNA binding"/>
    <property type="evidence" value="ECO:0007669"/>
    <property type="project" value="InterPro"/>
</dbReference>
<feature type="domain" description="Response regulatory" evidence="2">
    <location>
        <begin position="6"/>
        <end position="124"/>
    </location>
</feature>
<dbReference type="Gene3D" id="3.40.50.2300">
    <property type="match status" value="1"/>
</dbReference>
<dbReference type="Pfam" id="PF00072">
    <property type="entry name" value="Response_reg"/>
    <property type="match status" value="1"/>
</dbReference>
<dbReference type="PANTHER" id="PTHR37299:SF1">
    <property type="entry name" value="STAGE 0 SPORULATION PROTEIN A HOMOLOG"/>
    <property type="match status" value="1"/>
</dbReference>
<evidence type="ECO:0000313" key="4">
    <source>
        <dbReference type="EMBL" id="MBH9554039.1"/>
    </source>
</evidence>
<dbReference type="Pfam" id="PF04397">
    <property type="entry name" value="LytTR"/>
    <property type="match status" value="1"/>
</dbReference>
<dbReference type="PROSITE" id="PS50930">
    <property type="entry name" value="HTH_LYTTR"/>
    <property type="match status" value="1"/>
</dbReference>
<dbReference type="InterPro" id="IPR001789">
    <property type="entry name" value="Sig_transdc_resp-reg_receiver"/>
</dbReference>
<keyword evidence="1" id="KW-0597">Phosphoprotein</keyword>
<evidence type="ECO:0000313" key="5">
    <source>
        <dbReference type="Proteomes" id="UP000620139"/>
    </source>
</evidence>
<keyword evidence="5" id="KW-1185">Reference proteome</keyword>
<sequence>MNAAPRALIAEDETLLGEHLQAELQALWPELEVLGIAPNGQAALEQALRLRPDIVFLDIRMPGLSGLEAATALAEDWPEAPLPLVVFVTAHDEYALQAFEAAAADYVLKPVQRSRLGQTVQRLQAALTQRGGGADTLAALRQLLAQPGLATGGSAPQARLRHLQAAVGQSVELVPVETIVYLEAADKYVRAVTAQQEYWVRISLRELLPQLDPERFWQVHRSTVVNIDCVARAERQENGQALLDLRNRPERLTVSRVHAGRFKAL</sequence>
<evidence type="ECO:0000259" key="2">
    <source>
        <dbReference type="PROSITE" id="PS50110"/>
    </source>
</evidence>
<feature type="modified residue" description="4-aspartylphosphate" evidence="1">
    <location>
        <position position="58"/>
    </location>
</feature>
<reference evidence="4" key="1">
    <citation type="submission" date="2020-12" db="EMBL/GenBank/DDBJ databases">
        <title>The genome sequence of Inhella sp. 4Y17.</title>
        <authorList>
            <person name="Liu Y."/>
        </authorList>
    </citation>
    <scope>NUCLEOTIDE SEQUENCE</scope>
    <source>
        <strain evidence="4">4Y10</strain>
    </source>
</reference>
<dbReference type="InterPro" id="IPR007492">
    <property type="entry name" value="LytTR_DNA-bd_dom"/>
</dbReference>
<dbReference type="PANTHER" id="PTHR37299">
    <property type="entry name" value="TRANSCRIPTIONAL REGULATOR-RELATED"/>
    <property type="match status" value="1"/>
</dbReference>
<dbReference type="AlphaFoldDB" id="A0A931IZM1"/>
<dbReference type="Gene3D" id="2.40.50.1020">
    <property type="entry name" value="LytTr DNA-binding domain"/>
    <property type="match status" value="1"/>
</dbReference>
<dbReference type="SMART" id="SM00850">
    <property type="entry name" value="LytTR"/>
    <property type="match status" value="1"/>
</dbReference>
<dbReference type="Proteomes" id="UP000620139">
    <property type="component" value="Unassembled WGS sequence"/>
</dbReference>
<dbReference type="InterPro" id="IPR046947">
    <property type="entry name" value="LytR-like"/>
</dbReference>